<evidence type="ECO:0000313" key="3">
    <source>
        <dbReference type="EMBL" id="TWP51052.1"/>
    </source>
</evidence>
<name>A0A563ETZ4_9PSEU</name>
<dbReference type="InterPro" id="IPR015590">
    <property type="entry name" value="Aldehyde_DH_dom"/>
</dbReference>
<dbReference type="EMBL" id="VOBR01000010">
    <property type="protein sequence ID" value="TWP51052.1"/>
    <property type="molecule type" value="Genomic_DNA"/>
</dbReference>
<keyword evidence="4" id="KW-1185">Reference proteome</keyword>
<dbReference type="InterPro" id="IPR016162">
    <property type="entry name" value="Ald_DH_N"/>
</dbReference>
<evidence type="ECO:0000259" key="2">
    <source>
        <dbReference type="Pfam" id="PF00171"/>
    </source>
</evidence>
<dbReference type="Proteomes" id="UP000316639">
    <property type="component" value="Unassembled WGS sequence"/>
</dbReference>
<dbReference type="InterPro" id="IPR016161">
    <property type="entry name" value="Ald_DH/histidinol_DH"/>
</dbReference>
<dbReference type="PANTHER" id="PTHR43353">
    <property type="entry name" value="SUCCINATE-SEMIALDEHYDE DEHYDROGENASE, MITOCHONDRIAL"/>
    <property type="match status" value="1"/>
</dbReference>
<comment type="caution">
    <text evidence="3">The sequence shown here is derived from an EMBL/GenBank/DDBJ whole genome shotgun (WGS) entry which is preliminary data.</text>
</comment>
<dbReference type="OrthoDB" id="9770537at2"/>
<dbReference type="Gene3D" id="3.40.309.10">
    <property type="entry name" value="Aldehyde Dehydrogenase, Chain A, domain 2"/>
    <property type="match status" value="1"/>
</dbReference>
<dbReference type="SUPFAM" id="SSF53720">
    <property type="entry name" value="ALDH-like"/>
    <property type="match status" value="1"/>
</dbReference>
<dbReference type="GO" id="GO:0016620">
    <property type="term" value="F:oxidoreductase activity, acting on the aldehyde or oxo group of donors, NAD or NADP as acceptor"/>
    <property type="evidence" value="ECO:0007669"/>
    <property type="project" value="InterPro"/>
</dbReference>
<evidence type="ECO:0000313" key="4">
    <source>
        <dbReference type="Proteomes" id="UP000316639"/>
    </source>
</evidence>
<dbReference type="InterPro" id="IPR016163">
    <property type="entry name" value="Ald_DH_C"/>
</dbReference>
<dbReference type="InterPro" id="IPR050740">
    <property type="entry name" value="Aldehyde_DH_Superfamily"/>
</dbReference>
<dbReference type="AlphaFoldDB" id="A0A563ETZ4"/>
<proteinExistence type="predicted"/>
<dbReference type="PANTHER" id="PTHR43353:SF3">
    <property type="entry name" value="ALDEHYDE DEHYDROGENASE-RELATED"/>
    <property type="match status" value="1"/>
</dbReference>
<keyword evidence="1" id="KW-0560">Oxidoreductase</keyword>
<dbReference type="Gene3D" id="3.40.605.10">
    <property type="entry name" value="Aldehyde Dehydrogenase, Chain A, domain 1"/>
    <property type="match status" value="1"/>
</dbReference>
<feature type="domain" description="Aldehyde dehydrogenase" evidence="2">
    <location>
        <begin position="17"/>
        <end position="438"/>
    </location>
</feature>
<reference evidence="3 4" key="1">
    <citation type="submission" date="2019-07" db="EMBL/GenBank/DDBJ databases">
        <title>Lentzea xizangensis sp. nov., isolated from Qinghai-Tibetan Plateau Soils.</title>
        <authorList>
            <person name="Huang J."/>
        </authorList>
    </citation>
    <scope>NUCLEOTIDE SEQUENCE [LARGE SCALE GENOMIC DNA]</scope>
    <source>
        <strain evidence="3 4">FXJ1.1311</strain>
    </source>
</reference>
<accession>A0A563ETZ4</accession>
<dbReference type="Pfam" id="PF00171">
    <property type="entry name" value="Aldedh"/>
    <property type="match status" value="1"/>
</dbReference>
<sequence length="491" mass="53137">MLQEEVYIRPLWNGVGNVESTDWETVLDQAASAAREWAATKPADRAAVLDHIAYTLERDADELIALAGWECRLPFDGLRLDLRRCTFQLREYARHLRAGRFLGAMVDHADPNWPAGPRPDLRRMLVPVGPVAVFGASAFPFAFSVAGSDTAAALAAGCPVVLKAHHTHPELSDRTAELVVRALAERGAPEGVFALVHGERSGRDLVLDPRIKAVTFIGSAKVGRELYALATGREEPIPFYGGFGSVNPVFVTRIAAARRGVEIARQFVEAYTHSGGQICTKPGVFVVPSTSVLAEAAAQQARDTRVEPLFNTLVAERYEEGLWELRDKLKPLVDGDATADGHTPTLLLTTAKDVLAQPEDALSECFGPVAVVVHYDTDEELLALARALPGQLTATVQGENGDAVVPELLAELAGRAGRVVWNQWPNDVSVTPAMHHGGPYPATTAPHHTTVGVGAIARFQRPVVFQGLPRHLLPDVLREENPLGVPRLEDQ</sequence>
<protein>
    <submittedName>
        <fullName evidence="3">Aldehyde dehydrogenase family protein</fullName>
    </submittedName>
</protein>
<gene>
    <name evidence="3" type="ORF">FKR81_18465</name>
</gene>
<organism evidence="3 4">
    <name type="scientific">Lentzea tibetensis</name>
    <dbReference type="NCBI Taxonomy" id="2591470"/>
    <lineage>
        <taxon>Bacteria</taxon>
        <taxon>Bacillati</taxon>
        <taxon>Actinomycetota</taxon>
        <taxon>Actinomycetes</taxon>
        <taxon>Pseudonocardiales</taxon>
        <taxon>Pseudonocardiaceae</taxon>
        <taxon>Lentzea</taxon>
    </lineage>
</organism>
<evidence type="ECO:0000256" key="1">
    <source>
        <dbReference type="ARBA" id="ARBA00023002"/>
    </source>
</evidence>